<feature type="domain" description="ATPase AAA-type core" evidence="4">
    <location>
        <begin position="11"/>
        <end position="109"/>
    </location>
</feature>
<dbReference type="InterPro" id="IPR050773">
    <property type="entry name" value="CbxX/CfxQ_RuBisCO_ESX"/>
</dbReference>
<dbReference type="InterPro" id="IPR041627">
    <property type="entry name" value="AAA_lid_6"/>
</dbReference>
<evidence type="ECO:0000256" key="1">
    <source>
        <dbReference type="ARBA" id="ARBA00010378"/>
    </source>
</evidence>
<dbReference type="GO" id="GO:0016887">
    <property type="term" value="F:ATP hydrolysis activity"/>
    <property type="evidence" value="ECO:0007669"/>
    <property type="project" value="InterPro"/>
</dbReference>
<proteinExistence type="inferred from homology"/>
<dbReference type="Gene3D" id="1.10.8.60">
    <property type="match status" value="1"/>
</dbReference>
<evidence type="ECO:0000256" key="2">
    <source>
        <dbReference type="ARBA" id="ARBA00022741"/>
    </source>
</evidence>
<organism evidence="6">
    <name type="scientific">Haptolina ericina</name>
    <dbReference type="NCBI Taxonomy" id="156174"/>
    <lineage>
        <taxon>Eukaryota</taxon>
        <taxon>Haptista</taxon>
        <taxon>Haptophyta</taxon>
        <taxon>Prymnesiophyceae</taxon>
        <taxon>Prymnesiales</taxon>
        <taxon>Prymnesiaceae</taxon>
        <taxon>Haptolina</taxon>
    </lineage>
</organism>
<reference evidence="6" key="1">
    <citation type="submission" date="2021-01" db="EMBL/GenBank/DDBJ databases">
        <authorList>
            <person name="Corre E."/>
            <person name="Pelletier E."/>
            <person name="Niang G."/>
            <person name="Scheremetjew M."/>
            <person name="Finn R."/>
            <person name="Kale V."/>
            <person name="Holt S."/>
            <person name="Cochrane G."/>
            <person name="Meng A."/>
            <person name="Brown T."/>
            <person name="Cohen L."/>
        </authorList>
    </citation>
    <scope>NUCLEOTIDE SEQUENCE</scope>
    <source>
        <strain evidence="6">CCMP281</strain>
    </source>
</reference>
<evidence type="ECO:0000313" key="6">
    <source>
        <dbReference type="EMBL" id="CAE0114756.1"/>
    </source>
</evidence>
<sequence>MGYCRTGHVVVATRDDLVGQYVGHTAPKTKEMVKKAMGGILLVDEAYYLYNAANDRDYGQESIEILLNVMENNKEDIIVVLAGYKDRMDSFYNSIPGMNSRIGNHIEFPDYTGSELAEIGKVMCRELEYQFAPGAIEAFEVYLTKRKTMPFFANARTVRNAIDLARMAAAIRIFNEKISSNSDGMVTEEELQTLTPADFPTPLDLDAGMGM</sequence>
<evidence type="ECO:0008006" key="7">
    <source>
        <dbReference type="Google" id="ProtNLM"/>
    </source>
</evidence>
<keyword evidence="3" id="KW-0067">ATP-binding</keyword>
<dbReference type="PANTHER" id="PTHR43392">
    <property type="entry name" value="AAA-TYPE ATPASE FAMILY PROTEIN / ANKYRIN REPEAT FAMILY PROTEIN"/>
    <property type="match status" value="1"/>
</dbReference>
<dbReference type="PRINTS" id="PR00820">
    <property type="entry name" value="CBXXCFQX"/>
</dbReference>
<comment type="similarity">
    <text evidence="1">Belongs to the CbxX/CfxQ family.</text>
</comment>
<dbReference type="AlphaFoldDB" id="A0A7S3EZ81"/>
<gene>
    <name evidence="6" type="ORF">HERI1096_LOCUS15441</name>
</gene>
<name>A0A7S3EZ81_9EUKA</name>
<evidence type="ECO:0000259" key="5">
    <source>
        <dbReference type="Pfam" id="PF17866"/>
    </source>
</evidence>
<dbReference type="GO" id="GO:0005524">
    <property type="term" value="F:ATP binding"/>
    <property type="evidence" value="ECO:0007669"/>
    <property type="project" value="UniProtKB-KW"/>
</dbReference>
<dbReference type="Pfam" id="PF00004">
    <property type="entry name" value="AAA"/>
    <property type="match status" value="1"/>
</dbReference>
<evidence type="ECO:0000259" key="4">
    <source>
        <dbReference type="Pfam" id="PF00004"/>
    </source>
</evidence>
<dbReference type="Gene3D" id="3.40.50.300">
    <property type="entry name" value="P-loop containing nucleotide triphosphate hydrolases"/>
    <property type="match status" value="1"/>
</dbReference>
<dbReference type="InterPro" id="IPR027417">
    <property type="entry name" value="P-loop_NTPase"/>
</dbReference>
<dbReference type="SUPFAM" id="SSF52540">
    <property type="entry name" value="P-loop containing nucleoside triphosphate hydrolases"/>
    <property type="match status" value="1"/>
</dbReference>
<dbReference type="PANTHER" id="PTHR43392:SF2">
    <property type="entry name" value="AAA-TYPE ATPASE FAMILY PROTEIN _ ANKYRIN REPEAT FAMILY PROTEIN"/>
    <property type="match status" value="1"/>
</dbReference>
<evidence type="ECO:0000256" key="3">
    <source>
        <dbReference type="ARBA" id="ARBA00022840"/>
    </source>
</evidence>
<dbReference type="EMBL" id="HBHX01027621">
    <property type="protein sequence ID" value="CAE0114756.1"/>
    <property type="molecule type" value="Transcribed_RNA"/>
</dbReference>
<accession>A0A7S3EZ81</accession>
<dbReference type="PRINTS" id="PR00819">
    <property type="entry name" value="CBXCFQXSUPER"/>
</dbReference>
<dbReference type="InterPro" id="IPR000470">
    <property type="entry name" value="CbxX/CfqX_mono"/>
</dbReference>
<protein>
    <recommendedName>
        <fullName evidence="7">CbbX AAA lid domain-containing protein</fullName>
    </recommendedName>
</protein>
<keyword evidence="2" id="KW-0547">Nucleotide-binding</keyword>
<dbReference type="Pfam" id="PF17866">
    <property type="entry name" value="AAA_lid_6"/>
    <property type="match status" value="1"/>
</dbReference>
<feature type="domain" description="CbbX AAA lid" evidence="5">
    <location>
        <begin position="133"/>
        <end position="199"/>
    </location>
</feature>
<dbReference type="InterPro" id="IPR003959">
    <property type="entry name" value="ATPase_AAA_core"/>
</dbReference>
<dbReference type="InterPro" id="IPR000641">
    <property type="entry name" value="CbxX/CfxQ"/>
</dbReference>